<feature type="non-terminal residue" evidence="1">
    <location>
        <position position="31"/>
    </location>
</feature>
<organism evidence="1 2">
    <name type="scientific">Trifolium medium</name>
    <dbReference type="NCBI Taxonomy" id="97028"/>
    <lineage>
        <taxon>Eukaryota</taxon>
        <taxon>Viridiplantae</taxon>
        <taxon>Streptophyta</taxon>
        <taxon>Embryophyta</taxon>
        <taxon>Tracheophyta</taxon>
        <taxon>Spermatophyta</taxon>
        <taxon>Magnoliopsida</taxon>
        <taxon>eudicotyledons</taxon>
        <taxon>Gunneridae</taxon>
        <taxon>Pentapetalae</taxon>
        <taxon>rosids</taxon>
        <taxon>fabids</taxon>
        <taxon>Fabales</taxon>
        <taxon>Fabaceae</taxon>
        <taxon>Papilionoideae</taxon>
        <taxon>50 kb inversion clade</taxon>
        <taxon>NPAAA clade</taxon>
        <taxon>Hologalegina</taxon>
        <taxon>IRL clade</taxon>
        <taxon>Trifolieae</taxon>
        <taxon>Trifolium</taxon>
    </lineage>
</organism>
<name>A0A392U359_9FABA</name>
<evidence type="ECO:0000313" key="2">
    <source>
        <dbReference type="Proteomes" id="UP000265520"/>
    </source>
</evidence>
<reference evidence="1 2" key="1">
    <citation type="journal article" date="2018" name="Front. Plant Sci.">
        <title>Red Clover (Trifolium pratense) and Zigzag Clover (T. medium) - A Picture of Genomic Similarities and Differences.</title>
        <authorList>
            <person name="Dluhosova J."/>
            <person name="Istvanek J."/>
            <person name="Nedelnik J."/>
            <person name="Repkova J."/>
        </authorList>
    </citation>
    <scope>NUCLEOTIDE SEQUENCE [LARGE SCALE GENOMIC DNA]</scope>
    <source>
        <strain evidence="2">cv. 10/8</strain>
        <tissue evidence="1">Leaf</tissue>
    </source>
</reference>
<evidence type="ECO:0000313" key="1">
    <source>
        <dbReference type="EMBL" id="MCI67187.1"/>
    </source>
</evidence>
<proteinExistence type="predicted"/>
<dbReference type="AlphaFoldDB" id="A0A392U359"/>
<comment type="caution">
    <text evidence="1">The sequence shown here is derived from an EMBL/GenBank/DDBJ whole genome shotgun (WGS) entry which is preliminary data.</text>
</comment>
<dbReference type="EMBL" id="LXQA010711180">
    <property type="protein sequence ID" value="MCI67187.1"/>
    <property type="molecule type" value="Genomic_DNA"/>
</dbReference>
<dbReference type="Proteomes" id="UP000265520">
    <property type="component" value="Unassembled WGS sequence"/>
</dbReference>
<accession>A0A392U359</accession>
<keyword evidence="2" id="KW-1185">Reference proteome</keyword>
<protein>
    <submittedName>
        <fullName evidence="1">DUF4283 domain protein</fullName>
    </submittedName>
</protein>
<sequence length="31" mass="3608">MSLGKGFYEFTFSSLEDVRRVRSIASWNLNP</sequence>